<dbReference type="AlphaFoldDB" id="A0A0L8GMG0"/>
<evidence type="ECO:0008006" key="2">
    <source>
        <dbReference type="Google" id="ProtNLM"/>
    </source>
</evidence>
<dbReference type="OrthoDB" id="10000786at2759"/>
<dbReference type="PANTHER" id="PTHR45913:SF22">
    <property type="entry name" value="SCAN BOX DOMAIN-CONTAINING PROTEIN"/>
    <property type="match status" value="1"/>
</dbReference>
<accession>A0A0L8GMG0</accession>
<dbReference type="SUPFAM" id="SSF53098">
    <property type="entry name" value="Ribonuclease H-like"/>
    <property type="match status" value="1"/>
</dbReference>
<dbReference type="InterPro" id="IPR012337">
    <property type="entry name" value="RNaseH-like_sf"/>
</dbReference>
<gene>
    <name evidence="1" type="ORF">OCBIM_22031124mg</name>
</gene>
<evidence type="ECO:0000313" key="1">
    <source>
        <dbReference type="EMBL" id="KOF78221.1"/>
    </source>
</evidence>
<dbReference type="STRING" id="37653.A0A0L8GMG0"/>
<organism evidence="1">
    <name type="scientific">Octopus bimaculoides</name>
    <name type="common">California two-spotted octopus</name>
    <dbReference type="NCBI Taxonomy" id="37653"/>
    <lineage>
        <taxon>Eukaryota</taxon>
        <taxon>Metazoa</taxon>
        <taxon>Spiralia</taxon>
        <taxon>Lophotrochozoa</taxon>
        <taxon>Mollusca</taxon>
        <taxon>Cephalopoda</taxon>
        <taxon>Coleoidea</taxon>
        <taxon>Octopodiformes</taxon>
        <taxon>Octopoda</taxon>
        <taxon>Incirrata</taxon>
        <taxon>Octopodidae</taxon>
        <taxon>Octopus</taxon>
    </lineage>
</organism>
<protein>
    <recommendedName>
        <fullName evidence="2">DUF4371 domain-containing protein</fullName>
    </recommendedName>
</protein>
<name>A0A0L8GMG0_OCTBM</name>
<reference evidence="1" key="1">
    <citation type="submission" date="2015-07" db="EMBL/GenBank/DDBJ databases">
        <title>MeaNS - Measles Nucleotide Surveillance Program.</title>
        <authorList>
            <person name="Tran T."/>
            <person name="Druce J."/>
        </authorList>
    </citation>
    <scope>NUCLEOTIDE SEQUENCE</scope>
    <source>
        <strain evidence="1">UCB-OBI-ISO-001</strain>
        <tissue evidence="1">Gonad</tissue>
    </source>
</reference>
<dbReference type="PANTHER" id="PTHR45913">
    <property type="entry name" value="EPM2A-INTERACTING PROTEIN 1"/>
    <property type="match status" value="1"/>
</dbReference>
<sequence length="208" mass="23993">MPLSNNTVRRIDEMSEDIETQFVEKLKSRKFSLQMDESTLRDSEVVLLTYARYIDKGEIAEEMIFCKSLESTIDIYDKLINYLDVNNIPIENITSCAADGAPVMMGKKKGCSKLMKDENKEMLLVHCVIHRESLVSKNMSPVLNEVLKSVIKCVNAIKTNAKCERLFKQFCENADYVRLLSHTEVRWLSKGNCLKRFMELFDVLSDIF</sequence>
<dbReference type="EMBL" id="KQ421171">
    <property type="protein sequence ID" value="KOF78221.1"/>
    <property type="molecule type" value="Genomic_DNA"/>
</dbReference>
<proteinExistence type="predicted"/>